<dbReference type="GO" id="GO:0006298">
    <property type="term" value="P:mismatch repair"/>
    <property type="evidence" value="ECO:0007669"/>
    <property type="project" value="TreeGrafter"/>
</dbReference>
<reference evidence="4" key="1">
    <citation type="submission" date="2019-08" db="EMBL/GenBank/DDBJ databases">
        <authorList>
            <person name="Kucharzyk K."/>
            <person name="Murdoch R.W."/>
            <person name="Higgins S."/>
            <person name="Loffler F."/>
        </authorList>
    </citation>
    <scope>NUCLEOTIDE SEQUENCE</scope>
</reference>
<keyword evidence="2" id="KW-0808">Transferase</keyword>
<dbReference type="PANTHER" id="PTHR30481:SF2">
    <property type="entry name" value="SITE-SPECIFIC DNA-METHYLTRANSFERASE (ADENINE-SPECIFIC)"/>
    <property type="match status" value="1"/>
</dbReference>
<dbReference type="PIRSF" id="PIRSF000398">
    <property type="entry name" value="M_m6A_EcoRV"/>
    <property type="match status" value="1"/>
</dbReference>
<dbReference type="InterPro" id="IPR012263">
    <property type="entry name" value="M_m6A_EcoRV"/>
</dbReference>
<keyword evidence="3" id="KW-0949">S-adenosyl-L-methionine</keyword>
<evidence type="ECO:0000313" key="4">
    <source>
        <dbReference type="EMBL" id="MPL96594.1"/>
    </source>
</evidence>
<dbReference type="GO" id="GO:0032259">
    <property type="term" value="P:methylation"/>
    <property type="evidence" value="ECO:0007669"/>
    <property type="project" value="UniProtKB-KW"/>
</dbReference>
<sequence length="339" mass="39019">MVNKQNQMAKTKPLLSPLRYPGSKRGLVGYIKETLEINSLKPSLYIEPFLGGGSVAINLLKENLIQCAILVDCDPWITSFWHTVFFDTKWLIEQIQTVEVSIEKWNSFKNANPTNIRDQALTCFFLNRTSFSGILEKRAGPLGGKDQKSEYPIDCRFTSTTRNTIIERIEQISKFQNQIYGVWNCSWNEALKKIRTEQIEGKLPTSNLFFYLDPPFFEEADALYRFYFLEQDHKDLRDCLLTLEDKWLLSYDSAEQVEALYGDALKRSTNGTRHHDIELLYTIAKVSKRKKGKEVIISNLEQLPIPPPINSKIPEIPIPTESCGILQDFTLREQILAAQ</sequence>
<dbReference type="InterPro" id="IPR029063">
    <property type="entry name" value="SAM-dependent_MTases_sf"/>
</dbReference>
<keyword evidence="1" id="KW-0489">Methyltransferase</keyword>
<dbReference type="GO" id="GO:0043565">
    <property type="term" value="F:sequence-specific DNA binding"/>
    <property type="evidence" value="ECO:0007669"/>
    <property type="project" value="TreeGrafter"/>
</dbReference>
<gene>
    <name evidence="4" type="ORF">SDC9_42776</name>
</gene>
<evidence type="ECO:0000256" key="2">
    <source>
        <dbReference type="ARBA" id="ARBA00022679"/>
    </source>
</evidence>
<accession>A0A644VYN5</accession>
<evidence type="ECO:0000256" key="1">
    <source>
        <dbReference type="ARBA" id="ARBA00022603"/>
    </source>
</evidence>
<dbReference type="EMBL" id="VSSQ01000516">
    <property type="protein sequence ID" value="MPL96594.1"/>
    <property type="molecule type" value="Genomic_DNA"/>
</dbReference>
<evidence type="ECO:0000256" key="3">
    <source>
        <dbReference type="ARBA" id="ARBA00022691"/>
    </source>
</evidence>
<comment type="caution">
    <text evidence="4">The sequence shown here is derived from an EMBL/GenBank/DDBJ whole genome shotgun (WGS) entry which is preliminary data.</text>
</comment>
<dbReference type="PANTHER" id="PTHR30481">
    <property type="entry name" value="DNA ADENINE METHYLASE"/>
    <property type="match status" value="1"/>
</dbReference>
<dbReference type="InterPro" id="IPR012327">
    <property type="entry name" value="MeTrfase_D12"/>
</dbReference>
<protein>
    <submittedName>
        <fullName evidence="4">Uncharacterized protein</fullName>
    </submittedName>
</protein>
<dbReference type="GO" id="GO:0009307">
    <property type="term" value="P:DNA restriction-modification system"/>
    <property type="evidence" value="ECO:0007669"/>
    <property type="project" value="InterPro"/>
</dbReference>
<dbReference type="Gene3D" id="3.40.50.150">
    <property type="entry name" value="Vaccinia Virus protein VP39"/>
    <property type="match status" value="2"/>
</dbReference>
<organism evidence="4">
    <name type="scientific">bioreactor metagenome</name>
    <dbReference type="NCBI Taxonomy" id="1076179"/>
    <lineage>
        <taxon>unclassified sequences</taxon>
        <taxon>metagenomes</taxon>
        <taxon>ecological metagenomes</taxon>
    </lineage>
</organism>
<name>A0A644VYN5_9ZZZZ</name>
<dbReference type="PRINTS" id="PR00505">
    <property type="entry name" value="D12N6MTFRASE"/>
</dbReference>
<dbReference type="AlphaFoldDB" id="A0A644VYN5"/>
<dbReference type="GO" id="GO:0009007">
    <property type="term" value="F:site-specific DNA-methyltransferase (adenine-specific) activity"/>
    <property type="evidence" value="ECO:0007669"/>
    <property type="project" value="UniProtKB-EC"/>
</dbReference>
<dbReference type="SUPFAM" id="SSF53335">
    <property type="entry name" value="S-adenosyl-L-methionine-dependent methyltransferases"/>
    <property type="match status" value="1"/>
</dbReference>
<proteinExistence type="predicted"/>
<dbReference type="Pfam" id="PF02086">
    <property type="entry name" value="MethyltransfD12"/>
    <property type="match status" value="1"/>
</dbReference>
<dbReference type="GO" id="GO:1904047">
    <property type="term" value="F:S-adenosyl-L-methionine binding"/>
    <property type="evidence" value="ECO:0007669"/>
    <property type="project" value="TreeGrafter"/>
</dbReference>